<dbReference type="OrthoDB" id="9812600at2"/>
<sequence length="310" mass="35533">MKLTNRCLNVLSSITRKLAYHQKLNQLYKHFNRMALALGAEPIVTAKMKDNTKILVDLSTRTERVSFYTGKYDPELITVIHSLFNPNKCFLDIGANIGFYSVSMSHLIRNKKATGHVIAFEPFEGNYLRLVKNLEINNLSKVCKANPFGLSNKSDTTEITLREDFKHGANTGNAAIRTSEAMDEGFKVSPIKLERLDDIWHKDFSENKSIDMIKMDIEGHEDFCLDGGQEVINKHRPTILMEVNKPYYEARGVKLDEQFFPLIPENYNIYKQKGTKWERIESLTVCTTIDNVFLIPQEKLSLSGYHIFEG</sequence>
<dbReference type="NCBIfam" id="TIGR01444">
    <property type="entry name" value="fkbM_fam"/>
    <property type="match status" value="1"/>
</dbReference>
<dbReference type="InterPro" id="IPR006342">
    <property type="entry name" value="FkbM_mtfrase"/>
</dbReference>
<dbReference type="AlphaFoldDB" id="A0A2K9PW60"/>
<protein>
    <submittedName>
        <fullName evidence="2">FkbM family methyltransferase</fullName>
    </submittedName>
</protein>
<gene>
    <name evidence="2" type="ORF">C1H87_21055</name>
</gene>
<accession>A0A2K9PW60</accession>
<keyword evidence="2" id="KW-0808">Transferase</keyword>
<organism evidence="2 3">
    <name type="scientific">Flavivirga eckloniae</name>
    <dbReference type="NCBI Taxonomy" id="1803846"/>
    <lineage>
        <taxon>Bacteria</taxon>
        <taxon>Pseudomonadati</taxon>
        <taxon>Bacteroidota</taxon>
        <taxon>Flavobacteriia</taxon>
        <taxon>Flavobacteriales</taxon>
        <taxon>Flavobacteriaceae</taxon>
        <taxon>Flavivirga</taxon>
    </lineage>
</organism>
<dbReference type="Proteomes" id="UP000235826">
    <property type="component" value="Chromosome"/>
</dbReference>
<dbReference type="InterPro" id="IPR029063">
    <property type="entry name" value="SAM-dependent_MTases_sf"/>
</dbReference>
<dbReference type="Pfam" id="PF05050">
    <property type="entry name" value="Methyltransf_21"/>
    <property type="match status" value="1"/>
</dbReference>
<evidence type="ECO:0000313" key="3">
    <source>
        <dbReference type="Proteomes" id="UP000235826"/>
    </source>
</evidence>
<dbReference type="InterPro" id="IPR052514">
    <property type="entry name" value="SAM-dependent_MTase"/>
</dbReference>
<dbReference type="GO" id="GO:0008168">
    <property type="term" value="F:methyltransferase activity"/>
    <property type="evidence" value="ECO:0007669"/>
    <property type="project" value="UniProtKB-KW"/>
</dbReference>
<feature type="domain" description="Methyltransferase FkbM" evidence="1">
    <location>
        <begin position="92"/>
        <end position="250"/>
    </location>
</feature>
<dbReference type="KEGG" id="fek:C1H87_21055"/>
<dbReference type="PANTHER" id="PTHR34203">
    <property type="entry name" value="METHYLTRANSFERASE, FKBM FAMILY PROTEIN"/>
    <property type="match status" value="1"/>
</dbReference>
<keyword evidence="2" id="KW-0489">Methyltransferase</keyword>
<dbReference type="SUPFAM" id="SSF53335">
    <property type="entry name" value="S-adenosyl-L-methionine-dependent methyltransferases"/>
    <property type="match status" value="1"/>
</dbReference>
<dbReference type="Gene3D" id="3.40.50.150">
    <property type="entry name" value="Vaccinia Virus protein VP39"/>
    <property type="match status" value="1"/>
</dbReference>
<keyword evidence="3" id="KW-1185">Reference proteome</keyword>
<reference evidence="2 3" key="1">
    <citation type="submission" date="2018-01" db="EMBL/GenBank/DDBJ databases">
        <title>Complete genome sequence of Flavivirga eckloniae ECD14 isolated from seaweed Ecklonia cava.</title>
        <authorList>
            <person name="Lee J.H."/>
            <person name="Baik K.S."/>
            <person name="Seong C.N."/>
        </authorList>
    </citation>
    <scope>NUCLEOTIDE SEQUENCE [LARGE SCALE GENOMIC DNA]</scope>
    <source>
        <strain evidence="2 3">ECD14</strain>
    </source>
</reference>
<proteinExistence type="predicted"/>
<evidence type="ECO:0000313" key="2">
    <source>
        <dbReference type="EMBL" id="AUP81068.1"/>
    </source>
</evidence>
<dbReference type="EMBL" id="CP025791">
    <property type="protein sequence ID" value="AUP81068.1"/>
    <property type="molecule type" value="Genomic_DNA"/>
</dbReference>
<dbReference type="RefSeq" id="WP_102757711.1">
    <property type="nucleotide sequence ID" value="NZ_CP025791.1"/>
</dbReference>
<name>A0A2K9PW60_9FLAO</name>
<dbReference type="GO" id="GO:0032259">
    <property type="term" value="P:methylation"/>
    <property type="evidence" value="ECO:0007669"/>
    <property type="project" value="UniProtKB-KW"/>
</dbReference>
<evidence type="ECO:0000259" key="1">
    <source>
        <dbReference type="Pfam" id="PF05050"/>
    </source>
</evidence>
<dbReference type="PANTHER" id="PTHR34203:SF15">
    <property type="entry name" value="SLL1173 PROTEIN"/>
    <property type="match status" value="1"/>
</dbReference>